<dbReference type="RefSeq" id="WP_222579711.1">
    <property type="nucleotide sequence ID" value="NZ_JAHVHU010000007.1"/>
</dbReference>
<evidence type="ECO:0000313" key="1">
    <source>
        <dbReference type="EMBL" id="MBY5958180.1"/>
    </source>
</evidence>
<dbReference type="EMBL" id="JAHVHU010000007">
    <property type="protein sequence ID" value="MBY5958180.1"/>
    <property type="molecule type" value="Genomic_DNA"/>
</dbReference>
<accession>A0A953HTS1</accession>
<comment type="caution">
    <text evidence="1">The sequence shown here is derived from an EMBL/GenBank/DDBJ whole genome shotgun (WGS) entry which is preliminary data.</text>
</comment>
<proteinExistence type="predicted"/>
<dbReference type="Proteomes" id="UP000753961">
    <property type="component" value="Unassembled WGS sequence"/>
</dbReference>
<reference evidence="1" key="1">
    <citation type="submission" date="2021-06" db="EMBL/GenBank/DDBJ databases">
        <title>44 bacteria genomes isolated from Dapeng, Shenzhen.</title>
        <authorList>
            <person name="Zheng W."/>
            <person name="Yu S."/>
            <person name="Huang Y."/>
        </authorList>
    </citation>
    <scope>NUCLEOTIDE SEQUENCE</scope>
    <source>
        <strain evidence="1">DP5N28-2</strain>
    </source>
</reference>
<protein>
    <submittedName>
        <fullName evidence="1">DUF2851 family protein</fullName>
    </submittedName>
</protein>
<evidence type="ECO:0000313" key="2">
    <source>
        <dbReference type="Proteomes" id="UP000753961"/>
    </source>
</evidence>
<organism evidence="1 2">
    <name type="scientific">Membranihabitans marinus</name>
    <dbReference type="NCBI Taxonomy" id="1227546"/>
    <lineage>
        <taxon>Bacteria</taxon>
        <taxon>Pseudomonadati</taxon>
        <taxon>Bacteroidota</taxon>
        <taxon>Saprospiria</taxon>
        <taxon>Saprospirales</taxon>
        <taxon>Saprospiraceae</taxon>
        <taxon>Membranihabitans</taxon>
    </lineage>
</organism>
<dbReference type="InterPro" id="IPR021272">
    <property type="entry name" value="DUF2851"/>
</dbReference>
<dbReference type="Pfam" id="PF11013">
    <property type="entry name" value="DUF2851"/>
    <property type="match status" value="1"/>
</dbReference>
<name>A0A953HTS1_9BACT</name>
<sequence length="430" mass="50574">MNEYSPIINEDFLQYIWRTQKYDQAGLRSTEGAALEIMKAGTLNYDQGPDFMDARMRINGQLWAGKVEVHVRSSDWLKHGHEGNPDYFNVILHVVYEDDQPVTDPYGEKIPTLELKSRIDHDILETYRYLSSYQYDMIPCEKLLHTVSRLNITSWKERMAVSRLQEKQTQVEEVFLYSDKNFQETLFKLLCRAFGFSKNNTAFEWLANTLKFKLIARHLDNKLQLESLLYGQAGMLTPDAKDEYPRKLYKEYNFLAEKYNLDPIDPTVWNYARMRPQNFPTIRIAQLADFLYAYGKTLMYSLDWLELVDKLDCSASNYWNDHYRFDIKSKQRRIKKMGASSKDSIFINVLVPFLFFTGVKKRDQSVKDKALRILENLPAETNSIIRMWKKLDVTVEHALDSQALLYLYKSYCMNRKCAQCRIGQAILLKS</sequence>
<keyword evidence="2" id="KW-1185">Reference proteome</keyword>
<gene>
    <name evidence="1" type="ORF">KUV50_08570</name>
</gene>
<dbReference type="AlphaFoldDB" id="A0A953HTS1"/>